<dbReference type="PANTHER" id="PTHR43242:SF1">
    <property type="entry name" value="NAD(P)-BINDING ROSSMANN-FOLD SUPERFAMILY PROTEIN"/>
    <property type="match status" value="1"/>
</dbReference>
<dbReference type="InParanoid" id="E1ZRG1"/>
<protein>
    <recommendedName>
        <fullName evidence="1">RmlD-like substrate binding domain-containing protein</fullName>
    </recommendedName>
</protein>
<sequence length="311" mass="32362">MAQPAVLVTGASGYLGQFVVEWYAGKGWKVGCTYRTGEAPKFGSGVQVFRVDLGSGEGLHEGCDALGPLAAVINCAAQAAPAACEGEGEAAARAVNVPQPVLVHISTDHVYDGGSSFYREDAELRPVNTYGRTKADGEAEVALRWRRHVILRPSIIFGPPPPNPIRRGQFLQFVDSCLAAQKPSTFFTDEWRTPTYVKDLVAACAAAVDACDALPAAPPHARVFNVGGPARINRLDMALAVAEVRGHDPALALPGSAAAVARTCATPADISMDTSAVEAVLGVRMTPFTEALRQIFGGGGGGCQPAHAAAG</sequence>
<dbReference type="PANTHER" id="PTHR43242">
    <property type="entry name" value="NAD(P)-BINDING ROSSMANN-FOLD SUPERFAMILY PROTEIN"/>
    <property type="match status" value="1"/>
</dbReference>
<name>E1ZRG1_CHLVA</name>
<dbReference type="Gene3D" id="3.40.50.720">
    <property type="entry name" value="NAD(P)-binding Rossmann-like Domain"/>
    <property type="match status" value="1"/>
</dbReference>
<gene>
    <name evidence="2" type="ORF">CHLNCDRAFT_140037</name>
</gene>
<organism evidence="3">
    <name type="scientific">Chlorella variabilis</name>
    <name type="common">Green alga</name>
    <dbReference type="NCBI Taxonomy" id="554065"/>
    <lineage>
        <taxon>Eukaryota</taxon>
        <taxon>Viridiplantae</taxon>
        <taxon>Chlorophyta</taxon>
        <taxon>core chlorophytes</taxon>
        <taxon>Trebouxiophyceae</taxon>
        <taxon>Chlorellales</taxon>
        <taxon>Chlorellaceae</taxon>
        <taxon>Chlorella clade</taxon>
        <taxon>Chlorella</taxon>
    </lineage>
</organism>
<dbReference type="EMBL" id="GL433862">
    <property type="protein sequence ID" value="EFN51622.1"/>
    <property type="molecule type" value="Genomic_DNA"/>
</dbReference>
<evidence type="ECO:0000313" key="3">
    <source>
        <dbReference type="Proteomes" id="UP000008141"/>
    </source>
</evidence>
<reference evidence="2 3" key="1">
    <citation type="journal article" date="2010" name="Plant Cell">
        <title>The Chlorella variabilis NC64A genome reveals adaptation to photosymbiosis, coevolution with viruses, and cryptic sex.</title>
        <authorList>
            <person name="Blanc G."/>
            <person name="Duncan G."/>
            <person name="Agarkova I."/>
            <person name="Borodovsky M."/>
            <person name="Gurnon J."/>
            <person name="Kuo A."/>
            <person name="Lindquist E."/>
            <person name="Lucas S."/>
            <person name="Pangilinan J."/>
            <person name="Polle J."/>
            <person name="Salamov A."/>
            <person name="Terry A."/>
            <person name="Yamada T."/>
            <person name="Dunigan D.D."/>
            <person name="Grigoriev I.V."/>
            <person name="Claverie J.M."/>
            <person name="Van Etten J.L."/>
        </authorList>
    </citation>
    <scope>NUCLEOTIDE SEQUENCE [LARGE SCALE GENOMIC DNA]</scope>
    <source>
        <strain evidence="2 3">NC64A</strain>
    </source>
</reference>
<evidence type="ECO:0000259" key="1">
    <source>
        <dbReference type="Pfam" id="PF04321"/>
    </source>
</evidence>
<proteinExistence type="predicted"/>
<dbReference type="KEGG" id="cvr:CHLNCDRAFT_140037"/>
<dbReference type="OMA" id="PDICARE"/>
<dbReference type="FunCoup" id="E1ZRG1">
    <property type="interactions" value="1027"/>
</dbReference>
<feature type="domain" description="RmlD-like substrate binding" evidence="1">
    <location>
        <begin position="6"/>
        <end position="295"/>
    </location>
</feature>
<accession>E1ZRG1</accession>
<dbReference type="Pfam" id="PF04321">
    <property type="entry name" value="RmlD_sub_bind"/>
    <property type="match status" value="1"/>
</dbReference>
<dbReference type="GeneID" id="17350978"/>
<dbReference type="STRING" id="554065.E1ZRG1"/>
<dbReference type="InterPro" id="IPR036291">
    <property type="entry name" value="NAD(P)-bd_dom_sf"/>
</dbReference>
<dbReference type="OrthoDB" id="6235964at2759"/>
<dbReference type="RefSeq" id="XP_005843724.1">
    <property type="nucleotide sequence ID" value="XM_005843662.1"/>
</dbReference>
<dbReference type="InterPro" id="IPR029903">
    <property type="entry name" value="RmlD-like-bd"/>
</dbReference>
<dbReference type="SUPFAM" id="SSF51735">
    <property type="entry name" value="NAD(P)-binding Rossmann-fold domains"/>
    <property type="match status" value="1"/>
</dbReference>
<evidence type="ECO:0000313" key="2">
    <source>
        <dbReference type="EMBL" id="EFN51622.1"/>
    </source>
</evidence>
<dbReference type="Proteomes" id="UP000008141">
    <property type="component" value="Unassembled WGS sequence"/>
</dbReference>
<dbReference type="AlphaFoldDB" id="E1ZRG1"/>
<keyword evidence="3" id="KW-1185">Reference proteome</keyword>
<dbReference type="eggNOG" id="KOG1430">
    <property type="taxonomic scope" value="Eukaryota"/>
</dbReference>